<feature type="domain" description="GST N-terminal" evidence="1">
    <location>
        <begin position="4"/>
        <end position="83"/>
    </location>
</feature>
<dbReference type="SUPFAM" id="SSF47616">
    <property type="entry name" value="GST C-terminal domain-like"/>
    <property type="match status" value="1"/>
</dbReference>
<dbReference type="EMBL" id="LASV01000196">
    <property type="protein sequence ID" value="KKA21184.1"/>
    <property type="molecule type" value="Genomic_DNA"/>
</dbReference>
<feature type="domain" description="GST C-terminal" evidence="2">
    <location>
        <begin position="92"/>
        <end position="228"/>
    </location>
</feature>
<dbReference type="CDD" id="cd00570">
    <property type="entry name" value="GST_N_family"/>
    <property type="match status" value="1"/>
</dbReference>
<dbReference type="RefSeq" id="XP_013327796.1">
    <property type="nucleotide sequence ID" value="XM_013472342.1"/>
</dbReference>
<dbReference type="Proteomes" id="UP000053958">
    <property type="component" value="Unassembled WGS sequence"/>
</dbReference>
<dbReference type="PANTHER" id="PTHR43968:SF8">
    <property type="entry name" value="S-TRANSFERASE, PUTATIVE (AFU_ORTHOLOGUE AFUA_2G00590)-RELATED"/>
    <property type="match status" value="1"/>
</dbReference>
<keyword evidence="3" id="KW-0808">Transferase</keyword>
<dbReference type="PROSITE" id="PS50405">
    <property type="entry name" value="GST_CTER"/>
    <property type="match status" value="1"/>
</dbReference>
<keyword evidence="4" id="KW-1185">Reference proteome</keyword>
<dbReference type="SUPFAM" id="SSF52833">
    <property type="entry name" value="Thioredoxin-like"/>
    <property type="match status" value="1"/>
</dbReference>
<evidence type="ECO:0000259" key="2">
    <source>
        <dbReference type="PROSITE" id="PS50405"/>
    </source>
</evidence>
<accession>A0A0F4YSI4</accession>
<comment type="caution">
    <text evidence="3">The sequence shown here is derived from an EMBL/GenBank/DDBJ whole genome shotgun (WGS) entry which is preliminary data.</text>
</comment>
<dbReference type="InterPro" id="IPR050983">
    <property type="entry name" value="GST_Omega/HSP26"/>
</dbReference>
<dbReference type="Gene3D" id="3.40.30.10">
    <property type="entry name" value="Glutaredoxin"/>
    <property type="match status" value="1"/>
</dbReference>
<gene>
    <name evidence="3" type="ORF">T310_4785</name>
</gene>
<dbReference type="PROSITE" id="PS51354">
    <property type="entry name" value="GLUTAREDOXIN_2"/>
    <property type="match status" value="1"/>
</dbReference>
<dbReference type="GO" id="GO:0004364">
    <property type="term" value="F:glutathione transferase activity"/>
    <property type="evidence" value="ECO:0007669"/>
    <property type="project" value="UniProtKB-EC"/>
</dbReference>
<dbReference type="AlphaFoldDB" id="A0A0F4YSI4"/>
<dbReference type="Pfam" id="PF13409">
    <property type="entry name" value="GST_N_2"/>
    <property type="match status" value="1"/>
</dbReference>
<dbReference type="PROSITE" id="PS50404">
    <property type="entry name" value="GST_NTER"/>
    <property type="match status" value="1"/>
</dbReference>
<organism evidence="3 4">
    <name type="scientific">Rasamsonia emersonii (strain ATCC 16479 / CBS 393.64 / IMI 116815)</name>
    <dbReference type="NCBI Taxonomy" id="1408163"/>
    <lineage>
        <taxon>Eukaryota</taxon>
        <taxon>Fungi</taxon>
        <taxon>Dikarya</taxon>
        <taxon>Ascomycota</taxon>
        <taxon>Pezizomycotina</taxon>
        <taxon>Eurotiomycetes</taxon>
        <taxon>Eurotiomycetidae</taxon>
        <taxon>Eurotiales</taxon>
        <taxon>Trichocomaceae</taxon>
        <taxon>Rasamsonia</taxon>
    </lineage>
</organism>
<sequence>MASPKIILYTNHSCPWAHRAHIALKELGLPYEEVIIDLDTPREPWYLQVNPRGLVPSLSYNGNIITESAIVAQFLADAHPSHLLPPSNSTENALYRARLAFFVDAFFSKVIPHFWAGVRAASAEERDEAAQALVGAVTKEIEPLLEEGKGPFFGGSDRLTLAEVLTGSFLLRITSFSKPEYGLLSAKLPSLLDQVPKFKRWAEATVQHPSVNFIWDEEKVATRTKKKFAAKPVSISHVAGIIPDGFTVTV</sequence>
<dbReference type="InterPro" id="IPR036249">
    <property type="entry name" value="Thioredoxin-like_sf"/>
</dbReference>
<proteinExistence type="predicted"/>
<reference evidence="3 4" key="1">
    <citation type="submission" date="2015-04" db="EMBL/GenBank/DDBJ databases">
        <authorList>
            <person name="Heijne W.H."/>
            <person name="Fedorova N.D."/>
            <person name="Nierman W.C."/>
            <person name="Vollebregt A.W."/>
            <person name="Zhao Z."/>
            <person name="Wu L."/>
            <person name="Kumar M."/>
            <person name="Stam H."/>
            <person name="van den Berg M.A."/>
            <person name="Pel H.J."/>
        </authorList>
    </citation>
    <scope>NUCLEOTIDE SEQUENCE [LARGE SCALE GENOMIC DNA]</scope>
    <source>
        <strain evidence="3 4">CBS 393.64</strain>
    </source>
</reference>
<evidence type="ECO:0000313" key="3">
    <source>
        <dbReference type="EMBL" id="KKA21184.1"/>
    </source>
</evidence>
<dbReference type="SFLD" id="SFLDS00019">
    <property type="entry name" value="Glutathione_Transferase_(cytos"/>
    <property type="match status" value="1"/>
</dbReference>
<dbReference type="InterPro" id="IPR004045">
    <property type="entry name" value="Glutathione_S-Trfase_N"/>
</dbReference>
<dbReference type="GeneID" id="25317132"/>
<dbReference type="STRING" id="1408163.A0A0F4YSI4"/>
<dbReference type="SFLD" id="SFLDG00358">
    <property type="entry name" value="Main_(cytGST)"/>
    <property type="match status" value="1"/>
</dbReference>
<dbReference type="OrthoDB" id="202840at2759"/>
<dbReference type="GO" id="GO:0005737">
    <property type="term" value="C:cytoplasm"/>
    <property type="evidence" value="ECO:0007669"/>
    <property type="project" value="TreeGrafter"/>
</dbReference>
<dbReference type="Gene3D" id="1.20.1050.10">
    <property type="match status" value="1"/>
</dbReference>
<dbReference type="InterPro" id="IPR036282">
    <property type="entry name" value="Glutathione-S-Trfase_C_sf"/>
</dbReference>
<dbReference type="InterPro" id="IPR010987">
    <property type="entry name" value="Glutathione-S-Trfase_C-like"/>
</dbReference>
<name>A0A0F4YSI4_RASE3</name>
<protein>
    <submittedName>
        <fullName evidence="3">Glutathione transferase</fullName>
        <ecNumber evidence="3">2.5.1.18</ecNumber>
    </submittedName>
</protein>
<dbReference type="InterPro" id="IPR040079">
    <property type="entry name" value="Glutathione_S-Trfase"/>
</dbReference>
<dbReference type="EC" id="2.5.1.18" evidence="3"/>
<dbReference type="PANTHER" id="PTHR43968">
    <property type="match status" value="1"/>
</dbReference>
<evidence type="ECO:0000259" key="1">
    <source>
        <dbReference type="PROSITE" id="PS50404"/>
    </source>
</evidence>
<evidence type="ECO:0000313" key="4">
    <source>
        <dbReference type="Proteomes" id="UP000053958"/>
    </source>
</evidence>